<dbReference type="AlphaFoldDB" id="A0A9P6WN57"/>
<evidence type="ECO:0000256" key="4">
    <source>
        <dbReference type="SAM" id="MobiDB-lite"/>
    </source>
</evidence>
<comment type="similarity">
    <text evidence="1 3">Belongs to the VPS29 family.</text>
</comment>
<dbReference type="SUPFAM" id="SSF56300">
    <property type="entry name" value="Metallo-dependent phosphatases"/>
    <property type="match status" value="1"/>
</dbReference>
<dbReference type="PANTHER" id="PTHR11124">
    <property type="entry name" value="VACUOLAR SORTING PROTEIN VPS29"/>
    <property type="match status" value="1"/>
</dbReference>
<protein>
    <recommendedName>
        <fullName evidence="2 3">Vacuolar protein sorting-associated protein 29</fullName>
    </recommendedName>
</protein>
<organism evidence="6 7">
    <name type="scientific">Pichia californica</name>
    <dbReference type="NCBI Taxonomy" id="460514"/>
    <lineage>
        <taxon>Eukaryota</taxon>
        <taxon>Fungi</taxon>
        <taxon>Dikarya</taxon>
        <taxon>Ascomycota</taxon>
        <taxon>Saccharomycotina</taxon>
        <taxon>Pichiomycetes</taxon>
        <taxon>Pichiales</taxon>
        <taxon>Pichiaceae</taxon>
        <taxon>Pichia</taxon>
    </lineage>
</organism>
<sequence>MLILVIGDLYIPERAIDIPAKFKKLLQPKGKIEKVLCLGNITNSPSTLSFLKNISNDFQMIRGEDDSDLSLPQSLVMTYDSLKIGLINGFQIIPKNDPLSLLNHARMMDADVLIYGSTHKVEAYTLDGKFFVNPGTGSGAYSTDPLDKQDKLMINKIIDSVHKGENLESNKQKIDTADDHINDHSNVEKVTTDKLNNNDNKDLPKDSPAVDVNQDNHDNDNNNSNDDDDDDDNDNNNDDDNNENKITNNQGDSVPDSNLVEASTEAQPTLDKLQLHDIDEYMEPFPSFCLLDVKDHTCTLYLYTLVDGEVKIDKLVYSKEQ</sequence>
<evidence type="ECO:0000256" key="3">
    <source>
        <dbReference type="RuleBase" id="RU362040"/>
    </source>
</evidence>
<feature type="domain" description="Calcineurin-like phosphoesterase" evidence="5">
    <location>
        <begin position="1"/>
        <end position="139"/>
    </location>
</feature>
<accession>A0A9P6WN57</accession>
<dbReference type="Proteomes" id="UP000697127">
    <property type="component" value="Unassembled WGS sequence"/>
</dbReference>
<evidence type="ECO:0000313" key="7">
    <source>
        <dbReference type="Proteomes" id="UP000697127"/>
    </source>
</evidence>
<gene>
    <name evidence="6" type="primary">VPS29</name>
    <name evidence="6" type="ORF">C6P40_005468</name>
</gene>
<evidence type="ECO:0000256" key="1">
    <source>
        <dbReference type="ARBA" id="ARBA00005945"/>
    </source>
</evidence>
<keyword evidence="7" id="KW-1185">Reference proteome</keyword>
<dbReference type="Pfam" id="PF12850">
    <property type="entry name" value="Metallophos_2"/>
    <property type="match status" value="1"/>
</dbReference>
<dbReference type="EMBL" id="PUHW01000097">
    <property type="protein sequence ID" value="KAG0689167.1"/>
    <property type="molecule type" value="Genomic_DNA"/>
</dbReference>
<name>A0A9P6WN57_9ASCO</name>
<dbReference type="NCBIfam" id="TIGR00040">
    <property type="entry name" value="yfcE"/>
    <property type="match status" value="1"/>
</dbReference>
<feature type="compositionally biased region" description="Polar residues" evidence="4">
    <location>
        <begin position="250"/>
        <end position="267"/>
    </location>
</feature>
<feature type="compositionally biased region" description="Acidic residues" evidence="4">
    <location>
        <begin position="225"/>
        <end position="241"/>
    </location>
</feature>
<feature type="region of interest" description="Disordered" evidence="4">
    <location>
        <begin position="175"/>
        <end position="268"/>
    </location>
</feature>
<dbReference type="Gene3D" id="3.60.21.10">
    <property type="match status" value="2"/>
</dbReference>
<comment type="caution">
    <text evidence="6">The sequence shown here is derived from an EMBL/GenBank/DDBJ whole genome shotgun (WGS) entry which is preliminary data.</text>
</comment>
<proteinExistence type="inferred from homology"/>
<dbReference type="InterPro" id="IPR029052">
    <property type="entry name" value="Metallo-depent_PP-like"/>
</dbReference>
<dbReference type="InterPro" id="IPR024654">
    <property type="entry name" value="Calcineurin-like_PHP_lpxH"/>
</dbReference>
<evidence type="ECO:0000259" key="5">
    <source>
        <dbReference type="Pfam" id="PF12850"/>
    </source>
</evidence>
<reference evidence="6" key="1">
    <citation type="submission" date="2020-11" db="EMBL/GenBank/DDBJ databases">
        <title>Kefir isolates.</title>
        <authorList>
            <person name="Marcisauskas S."/>
            <person name="Kim Y."/>
            <person name="Blasche S."/>
        </authorList>
    </citation>
    <scope>NUCLEOTIDE SEQUENCE</scope>
    <source>
        <strain evidence="6">Olga-1</strain>
    </source>
</reference>
<dbReference type="InterPro" id="IPR000979">
    <property type="entry name" value="Phosphodiesterase_MJ0936/Vps29"/>
</dbReference>
<evidence type="ECO:0000313" key="6">
    <source>
        <dbReference type="EMBL" id="KAG0689167.1"/>
    </source>
</evidence>
<evidence type="ECO:0000256" key="2">
    <source>
        <dbReference type="ARBA" id="ARBA00017767"/>
    </source>
</evidence>
<feature type="compositionally biased region" description="Basic and acidic residues" evidence="4">
    <location>
        <begin position="175"/>
        <end position="192"/>
    </location>
</feature>